<name>A0A182XQX5_ANOQN</name>
<dbReference type="Proteomes" id="UP000076407">
    <property type="component" value="Unassembled WGS sequence"/>
</dbReference>
<proteinExistence type="predicted"/>
<dbReference type="EnsemblMetazoa" id="AQUA014260-RA">
    <property type="protein sequence ID" value="AQUA014260-PA"/>
    <property type="gene ID" value="AQUA014260"/>
</dbReference>
<evidence type="ECO:0000313" key="2">
    <source>
        <dbReference type="Proteomes" id="UP000076407"/>
    </source>
</evidence>
<dbReference type="VEuPathDB" id="VectorBase:AQUA014260"/>
<accession>A0A182XQX5</accession>
<sequence length="42" mass="4478">MLGGACSVMLSQLCSPKHKHSLLSELVFSGPSEGCFRCPRLA</sequence>
<dbReference type="AlphaFoldDB" id="A0A182XQX5"/>
<organism evidence="1 2">
    <name type="scientific">Anopheles quadriannulatus</name>
    <name type="common">Mosquito</name>
    <dbReference type="NCBI Taxonomy" id="34691"/>
    <lineage>
        <taxon>Eukaryota</taxon>
        <taxon>Metazoa</taxon>
        <taxon>Ecdysozoa</taxon>
        <taxon>Arthropoda</taxon>
        <taxon>Hexapoda</taxon>
        <taxon>Insecta</taxon>
        <taxon>Pterygota</taxon>
        <taxon>Neoptera</taxon>
        <taxon>Endopterygota</taxon>
        <taxon>Diptera</taxon>
        <taxon>Nematocera</taxon>
        <taxon>Culicoidea</taxon>
        <taxon>Culicidae</taxon>
        <taxon>Anophelinae</taxon>
        <taxon>Anopheles</taxon>
    </lineage>
</organism>
<keyword evidence="2" id="KW-1185">Reference proteome</keyword>
<evidence type="ECO:0000313" key="1">
    <source>
        <dbReference type="EnsemblMetazoa" id="AQUA014260-PA"/>
    </source>
</evidence>
<protein>
    <submittedName>
        <fullName evidence="1">Uncharacterized protein</fullName>
    </submittedName>
</protein>
<reference evidence="1" key="1">
    <citation type="submission" date="2020-05" db="UniProtKB">
        <authorList>
            <consortium name="EnsemblMetazoa"/>
        </authorList>
    </citation>
    <scope>IDENTIFICATION</scope>
    <source>
        <strain evidence="1">SANGQUA</strain>
    </source>
</reference>